<dbReference type="GO" id="GO:0043291">
    <property type="term" value="C:RAVE complex"/>
    <property type="evidence" value="ECO:0007669"/>
    <property type="project" value="TreeGrafter"/>
</dbReference>
<dbReference type="RefSeq" id="XP_033592575.1">
    <property type="nucleotide sequence ID" value="XM_033732553.1"/>
</dbReference>
<accession>A0A6A6Q1Z5</accession>
<proteinExistence type="predicted"/>
<reference evidence="2" key="1">
    <citation type="journal article" date="2020" name="Stud. Mycol.">
        <title>101 Dothideomycetes genomes: a test case for predicting lifestyles and emergence of pathogens.</title>
        <authorList>
            <person name="Haridas S."/>
            <person name="Albert R."/>
            <person name="Binder M."/>
            <person name="Bloem J."/>
            <person name="Labutti K."/>
            <person name="Salamov A."/>
            <person name="Andreopoulos B."/>
            <person name="Baker S."/>
            <person name="Barry K."/>
            <person name="Bills G."/>
            <person name="Bluhm B."/>
            <person name="Cannon C."/>
            <person name="Castanera R."/>
            <person name="Culley D."/>
            <person name="Daum C."/>
            <person name="Ezra D."/>
            <person name="Gonzalez J."/>
            <person name="Henrissat B."/>
            <person name="Kuo A."/>
            <person name="Liang C."/>
            <person name="Lipzen A."/>
            <person name="Lutzoni F."/>
            <person name="Magnuson J."/>
            <person name="Mondo S."/>
            <person name="Nolan M."/>
            <person name="Ohm R."/>
            <person name="Pangilinan J."/>
            <person name="Park H.-J."/>
            <person name="Ramirez L."/>
            <person name="Alfaro M."/>
            <person name="Sun H."/>
            <person name="Tritt A."/>
            <person name="Yoshinaga Y."/>
            <person name="Zwiers L.-H."/>
            <person name="Turgeon B."/>
            <person name="Goodwin S."/>
            <person name="Spatafora J."/>
            <person name="Crous P."/>
            <person name="Grigoriev I."/>
        </authorList>
    </citation>
    <scope>NUCLEOTIDE SEQUENCE</scope>
    <source>
        <strain evidence="2">CBS 113389</strain>
    </source>
</reference>
<dbReference type="PANTHER" id="PTHR13618:SF1">
    <property type="entry name" value="PROTEIN ROGDI HOMOLOG"/>
    <property type="match status" value="1"/>
</dbReference>
<keyword evidence="3" id="KW-1185">Reference proteome</keyword>
<dbReference type="PANTHER" id="PTHR13618">
    <property type="entry name" value="LEUCINE ZIPPER CONTAINING TRANSCRIPTION FACTOR LZF1"/>
    <property type="match status" value="1"/>
</dbReference>
<sequence length="323" mass="35520">MSTLIWPPIAPDELLQKQEDNIARELEWLLEALQDTLQSLKDGLQECADLLAPQDPGSTLVLSSLRSEQLKGYITRVGTRIMKGEISLRLPSIPVPRGQTAFRLAISNLPAASTLFLEQLATTRTLINACLDVVDATRWTGDRKNADFISGQMMLLHDNIQEARGALRGWTADQKAWHEDPVPGDAFQPPLPDHISFHLTISEAAILLNVRTLEPAYSTTGTNTPLSFVSSSSGQHSYTGFSLRDRLSAVLGGGRQVFHDEAHEVFQYKGQEVRVREKVRVESQDPSLMAAYAKLGALERNIAVARRALGVVMGKGLDDVEDG</sequence>
<evidence type="ECO:0000313" key="2">
    <source>
        <dbReference type="EMBL" id="KAF2486006.1"/>
    </source>
</evidence>
<dbReference type="AlphaFoldDB" id="A0A6A6Q1Z5"/>
<dbReference type="Pfam" id="PF10259">
    <property type="entry name" value="Rogdi_lz"/>
    <property type="match status" value="1"/>
</dbReference>
<protein>
    <submittedName>
        <fullName evidence="2">RAVE subunit 2/Rogdi</fullName>
    </submittedName>
</protein>
<keyword evidence="1" id="KW-0175">Coiled coil</keyword>
<name>A0A6A6Q1Z5_9PEZI</name>
<gene>
    <name evidence="2" type="ORF">BDY17DRAFT_290694</name>
</gene>
<evidence type="ECO:0000256" key="1">
    <source>
        <dbReference type="SAM" id="Coils"/>
    </source>
</evidence>
<dbReference type="OrthoDB" id="66510at2759"/>
<organism evidence="2 3">
    <name type="scientific">Neohortaea acidophila</name>
    <dbReference type="NCBI Taxonomy" id="245834"/>
    <lineage>
        <taxon>Eukaryota</taxon>
        <taxon>Fungi</taxon>
        <taxon>Dikarya</taxon>
        <taxon>Ascomycota</taxon>
        <taxon>Pezizomycotina</taxon>
        <taxon>Dothideomycetes</taxon>
        <taxon>Dothideomycetidae</taxon>
        <taxon>Mycosphaerellales</taxon>
        <taxon>Teratosphaeriaceae</taxon>
        <taxon>Neohortaea</taxon>
    </lineage>
</organism>
<feature type="coiled-coil region" evidence="1">
    <location>
        <begin position="23"/>
        <end position="50"/>
    </location>
</feature>
<dbReference type="InterPro" id="IPR028241">
    <property type="entry name" value="RAVE2/Rogdi"/>
</dbReference>
<dbReference type="Proteomes" id="UP000799767">
    <property type="component" value="Unassembled WGS sequence"/>
</dbReference>
<dbReference type="EMBL" id="MU001632">
    <property type="protein sequence ID" value="KAF2486006.1"/>
    <property type="molecule type" value="Genomic_DNA"/>
</dbReference>
<dbReference type="GeneID" id="54473555"/>
<evidence type="ECO:0000313" key="3">
    <source>
        <dbReference type="Proteomes" id="UP000799767"/>
    </source>
</evidence>